<accession>A0A6J6TP70</accession>
<name>A0A6J6TP70_9ZZZZ</name>
<feature type="region of interest" description="Disordered" evidence="1">
    <location>
        <begin position="1"/>
        <end position="37"/>
    </location>
</feature>
<proteinExistence type="predicted"/>
<gene>
    <name evidence="2" type="ORF">UFOPK2786_01158</name>
</gene>
<dbReference type="AlphaFoldDB" id="A0A6J6TP70"/>
<reference evidence="2" key="1">
    <citation type="submission" date="2020-05" db="EMBL/GenBank/DDBJ databases">
        <authorList>
            <person name="Chiriac C."/>
            <person name="Salcher M."/>
            <person name="Ghai R."/>
            <person name="Kavagutti S V."/>
        </authorList>
    </citation>
    <scope>NUCLEOTIDE SEQUENCE</scope>
</reference>
<evidence type="ECO:0000256" key="1">
    <source>
        <dbReference type="SAM" id="MobiDB-lite"/>
    </source>
</evidence>
<organism evidence="2">
    <name type="scientific">freshwater metagenome</name>
    <dbReference type="NCBI Taxonomy" id="449393"/>
    <lineage>
        <taxon>unclassified sequences</taxon>
        <taxon>metagenomes</taxon>
        <taxon>ecological metagenomes</taxon>
    </lineage>
</organism>
<sequence>MTKPEMTKKTSTPVKPPGIGNRAWKSTTMSTAMVRRP</sequence>
<dbReference type="EMBL" id="CAEZYW010000182">
    <property type="protein sequence ID" value="CAB4748443.1"/>
    <property type="molecule type" value="Genomic_DNA"/>
</dbReference>
<evidence type="ECO:0000313" key="2">
    <source>
        <dbReference type="EMBL" id="CAB4748443.1"/>
    </source>
</evidence>
<protein>
    <submittedName>
        <fullName evidence="2">Unannotated protein</fullName>
    </submittedName>
</protein>